<organism evidence="1">
    <name type="scientific">marine sediment metagenome</name>
    <dbReference type="NCBI Taxonomy" id="412755"/>
    <lineage>
        <taxon>unclassified sequences</taxon>
        <taxon>metagenomes</taxon>
        <taxon>ecological metagenomes</taxon>
    </lineage>
</organism>
<name>A0A0F9P561_9ZZZZ</name>
<dbReference type="EMBL" id="LAZR01002821">
    <property type="protein sequence ID" value="KKN25199.1"/>
    <property type="molecule type" value="Genomic_DNA"/>
</dbReference>
<proteinExistence type="predicted"/>
<sequence length="221" mass="24083">MALVDNTRIESINALEHEMGFHAQAKTVTKTKSASGETKPQIAVKGLREYAALKYALNMIDTVVKELKGTVDGTALEAFLIARRSDSVQGVDGDTTASLQLRKRTARSALSDFEKETLDGLGIATEKSADSKVYINAKYADDDKLADKVFKALKGIVPDDFLLSTGEKFITTSDSLRQAMEIEDENDRRTVVEMVSTSAARCKFGGSHEEMLEILDGVLKG</sequence>
<evidence type="ECO:0000313" key="1">
    <source>
        <dbReference type="EMBL" id="KKN25199.1"/>
    </source>
</evidence>
<gene>
    <name evidence="1" type="ORF">LCGC14_0887250</name>
</gene>
<dbReference type="AlphaFoldDB" id="A0A0F9P561"/>
<comment type="caution">
    <text evidence="1">The sequence shown here is derived from an EMBL/GenBank/DDBJ whole genome shotgun (WGS) entry which is preliminary data.</text>
</comment>
<protein>
    <submittedName>
        <fullName evidence="1">Uncharacterized protein</fullName>
    </submittedName>
</protein>
<reference evidence="1" key="1">
    <citation type="journal article" date="2015" name="Nature">
        <title>Complex archaea that bridge the gap between prokaryotes and eukaryotes.</title>
        <authorList>
            <person name="Spang A."/>
            <person name="Saw J.H."/>
            <person name="Jorgensen S.L."/>
            <person name="Zaremba-Niedzwiedzka K."/>
            <person name="Martijn J."/>
            <person name="Lind A.E."/>
            <person name="van Eijk R."/>
            <person name="Schleper C."/>
            <person name="Guy L."/>
            <person name="Ettema T.J."/>
        </authorList>
    </citation>
    <scope>NUCLEOTIDE SEQUENCE</scope>
</reference>
<accession>A0A0F9P561</accession>